<dbReference type="AlphaFoldDB" id="M5K088"/>
<evidence type="ECO:0000259" key="1">
    <source>
        <dbReference type="Pfam" id="PF16075"/>
    </source>
</evidence>
<sequence length="1105" mass="120926">MASIIKRDGYGSRYDRSQKRHAIAFPDRTLYLQSKDLNEIQDISLDHTRRVAEYILQDGRIVDGTDPIVTVPAGDAGPDEDHIRVQIPACAIYLGGIVHDVAAADFILPNKGDIVIGVRHSDRLVTDIEDAALKGDIDGTEAYAEDGPARIEITVRWGHSLDSDPEPVLSVFQVRDGVILTTSTNVDYSEIYKAMETVTRESNGSFVNAGFLVTELGPNAEGKQAFSVSEGTAYVNGRRVVRRQSFRFEVEENPDLRDVDAEPHPFTAETGGTQAFAVSKSPIAEVRRVTVEKETTDTIVHGPYAGVTDPLPHSSVTAILEIKAGATVYTTPADWLLSQGQIDWSPSGKEPAPGSSYSVKYRYNENIQPDNVGRDTITVTGAANDTNVLFDYRYKLPRIDVIAVDPSGGMVYLTGVSAVSRPRPPEVPSDRLELARIYNDWGRAPRVEITQVRNFTYDRITRLEKMLIDVYDLVAQERLKNDISSREVAAKRGLFVDPFIDDDLRDQGIAQTAAIVGGKLRLPIKPTLHEFPAFMEIHHLDYSEVVVIRQNRRSGSMKINPYQTFTPMPGRASVEPSTDFWTEKRTTWTSPETQAFEASDGEYITGISLEQQVEKVRETIISAEFIRPRNVKFRLEGFIENEALSKVWFDDIEVAFSVSGPADADGVMTGEFTIPANVPAGSKSVFFEGSVGTDAGCTYIGRGEITVEEYRLTSSLETSTESMPQPIINNTVINNVTDVTNVTNVTQNNSTPIRREGGSDGGGGHDPLAQTFTLAQSWCLAGIRLMCARVGSASNSILVQIRTVEVGLPTSEVIAEAFVPGTALREGEIFTAHFKYPVFIPGGREFAFVVLTDDGEHELFVAAIGKIDLDTSAVITGQPFTVGVLLSSSNASTWTVHNEADLWFELIGCQFEPKEKIVPIGAFTPARMSDVVIRAGVEYPDTSVDVVIRLTRPNGEVINAAPRQIISFDQYIQNETIQVAAVLRGTERVTPFVFPNVQIIDGELQTTADYVTRAVDATDANRVLVTFDAKLPANSSAQVQIGIPGNYESVSVSGATPLGDGLVEQSFTRSDYPAANLDARTRIVLTGTPAARPEISNLRMLLSKV</sequence>
<dbReference type="RefSeq" id="WP_006470871.1">
    <property type="nucleotide sequence ID" value="NZ_AOGE01000011.1"/>
</dbReference>
<dbReference type="EMBL" id="AOGE01000011">
    <property type="protein sequence ID" value="ELT50279.1"/>
    <property type="molecule type" value="Genomic_DNA"/>
</dbReference>
<reference evidence="2 3" key="1">
    <citation type="journal article" date="2013" name="Gut Pathog.">
        <title>Draft genome of Ochrobactrum intermedium strain M86 isolated from non-ulcer dyspeptic individual from India.</title>
        <authorList>
            <person name="Kulkarni G."/>
            <person name="Dhotre D."/>
            <person name="Dharne M."/>
            <person name="Shetty S."/>
            <person name="Chowdhury S."/>
            <person name="Misra V."/>
            <person name="Misra S."/>
            <person name="Patole M."/>
            <person name="Shouche Y."/>
        </authorList>
    </citation>
    <scope>NUCLEOTIDE SEQUENCE [LARGE SCALE GENOMIC DNA]</scope>
    <source>
        <strain evidence="2 3">M86</strain>
    </source>
</reference>
<dbReference type="InterPro" id="IPR032096">
    <property type="entry name" value="DUF4815"/>
</dbReference>
<gene>
    <name evidence="2" type="ORF">D584_05023</name>
</gene>
<dbReference type="Proteomes" id="UP000011971">
    <property type="component" value="Unassembled WGS sequence"/>
</dbReference>
<dbReference type="Pfam" id="PF16075">
    <property type="entry name" value="DUF4815"/>
    <property type="match status" value="1"/>
</dbReference>
<evidence type="ECO:0000313" key="2">
    <source>
        <dbReference type="EMBL" id="ELT50279.1"/>
    </source>
</evidence>
<dbReference type="OrthoDB" id="2463879at2"/>
<dbReference type="PATRIC" id="fig|1234597.4.peg.1043"/>
<feature type="domain" description="DUF4815" evidence="1">
    <location>
        <begin position="10"/>
        <end position="588"/>
    </location>
</feature>
<name>M5K088_9HYPH</name>
<comment type="caution">
    <text evidence="2">The sequence shown here is derived from an EMBL/GenBank/DDBJ whole genome shotgun (WGS) entry which is preliminary data.</text>
</comment>
<evidence type="ECO:0000313" key="3">
    <source>
        <dbReference type="Proteomes" id="UP000011971"/>
    </source>
</evidence>
<organism evidence="2 3">
    <name type="scientific">Brucella intermedia M86</name>
    <dbReference type="NCBI Taxonomy" id="1234597"/>
    <lineage>
        <taxon>Bacteria</taxon>
        <taxon>Pseudomonadati</taxon>
        <taxon>Pseudomonadota</taxon>
        <taxon>Alphaproteobacteria</taxon>
        <taxon>Hyphomicrobiales</taxon>
        <taxon>Brucellaceae</taxon>
        <taxon>Brucella/Ochrobactrum group</taxon>
        <taxon>Brucella</taxon>
    </lineage>
</organism>
<accession>M5K088</accession>
<protein>
    <submittedName>
        <fullName evidence="2">Virulence-associated protein</fullName>
    </submittedName>
</protein>
<proteinExistence type="predicted"/>